<comment type="caution">
    <text evidence="3">The sequence shown here is derived from an EMBL/GenBank/DDBJ whole genome shotgun (WGS) entry which is preliminary data.</text>
</comment>
<dbReference type="Pfam" id="PF10979">
    <property type="entry name" value="DUF2786"/>
    <property type="match status" value="1"/>
</dbReference>
<evidence type="ECO:0000313" key="4">
    <source>
        <dbReference type="Proteomes" id="UP000628079"/>
    </source>
</evidence>
<dbReference type="Pfam" id="PF23771">
    <property type="entry name" value="DUF7168"/>
    <property type="match status" value="1"/>
</dbReference>
<accession>A0A8H9KRZ2</accession>
<gene>
    <name evidence="3" type="ORF">GCM10011314_26780</name>
</gene>
<proteinExistence type="predicted"/>
<name>A0A8H9KRZ2_9MICO</name>
<dbReference type="AlphaFoldDB" id="A0A8H9KRZ2"/>
<sequence length="441" mass="47127">MDNSTETDLVALAVRALAARRGRAFDDVAVMLAQRCDSPEGARSVTSAVVESLRVATAGVWERGWQPADVHRMAVRGLGAAEQAVVLDVVSDELGRYAPTTVDPHWWSQLEVLETRVWWPASQSWLEARRRRGTDWLTLLTTALTVLHLLQTLPGIERLSPLPGTATPTTARASGTTASGVGGIGTGGSGTGAALSGHVDSRVLERVRMLLAKAESTTFEAEAETFTAGAQALMARHSIDVALLSEREPDAGDGAPRGRRIGIETPYDGPKASLLTAVAAANSCRMVWTRALGFGTVVGFESDLESVGLLFTSLLVQANTRMLAEGSRADHRGRSRTRAFRSSFLTAYAQRIGERLREVRDAETEAAAPAARSRGQELVPLLAARTEKVEATVGKWFPTVRTRSTGSVRDAEGWHVGRAAADRASLDGSAVRASVGRRRSG</sequence>
<dbReference type="EMBL" id="BMEA01000002">
    <property type="protein sequence ID" value="GGB85690.1"/>
    <property type="molecule type" value="Genomic_DNA"/>
</dbReference>
<evidence type="ECO:0008006" key="5">
    <source>
        <dbReference type="Google" id="ProtNLM"/>
    </source>
</evidence>
<dbReference type="InterPro" id="IPR024498">
    <property type="entry name" value="DUF2786"/>
</dbReference>
<organism evidence="3 4">
    <name type="scientific">Knoellia flava</name>
    <dbReference type="NCBI Taxonomy" id="913969"/>
    <lineage>
        <taxon>Bacteria</taxon>
        <taxon>Bacillati</taxon>
        <taxon>Actinomycetota</taxon>
        <taxon>Actinomycetes</taxon>
        <taxon>Micrococcales</taxon>
        <taxon>Intrasporangiaceae</taxon>
        <taxon>Knoellia</taxon>
    </lineage>
</organism>
<reference evidence="3" key="1">
    <citation type="journal article" date="2014" name="Int. J. Syst. Evol. Microbiol.">
        <title>Complete genome sequence of Corynebacterium casei LMG S-19264T (=DSM 44701T), isolated from a smear-ripened cheese.</title>
        <authorList>
            <consortium name="US DOE Joint Genome Institute (JGI-PGF)"/>
            <person name="Walter F."/>
            <person name="Albersmeier A."/>
            <person name="Kalinowski J."/>
            <person name="Ruckert C."/>
        </authorList>
    </citation>
    <scope>NUCLEOTIDE SEQUENCE</scope>
    <source>
        <strain evidence="3">CGMCC 1.10749</strain>
    </source>
</reference>
<protein>
    <recommendedName>
        <fullName evidence="5">DUF2786 domain-containing protein</fullName>
    </recommendedName>
</protein>
<feature type="domain" description="DUF2786" evidence="1">
    <location>
        <begin position="202"/>
        <end position="240"/>
    </location>
</feature>
<feature type="domain" description="DUF7168" evidence="2">
    <location>
        <begin position="271"/>
        <end position="378"/>
    </location>
</feature>
<evidence type="ECO:0000313" key="3">
    <source>
        <dbReference type="EMBL" id="GGB85690.1"/>
    </source>
</evidence>
<evidence type="ECO:0000259" key="2">
    <source>
        <dbReference type="Pfam" id="PF23771"/>
    </source>
</evidence>
<evidence type="ECO:0000259" key="1">
    <source>
        <dbReference type="Pfam" id="PF10979"/>
    </source>
</evidence>
<dbReference type="RefSeq" id="WP_052117487.1">
    <property type="nucleotide sequence ID" value="NZ_BMEA01000002.1"/>
</dbReference>
<dbReference type="Proteomes" id="UP000628079">
    <property type="component" value="Unassembled WGS sequence"/>
</dbReference>
<reference evidence="3" key="2">
    <citation type="submission" date="2020-09" db="EMBL/GenBank/DDBJ databases">
        <authorList>
            <person name="Sun Q."/>
            <person name="Zhou Y."/>
        </authorList>
    </citation>
    <scope>NUCLEOTIDE SEQUENCE</scope>
    <source>
        <strain evidence="3">CGMCC 1.10749</strain>
    </source>
</reference>
<dbReference type="InterPro" id="IPR055592">
    <property type="entry name" value="DUF7168"/>
</dbReference>